<keyword evidence="2" id="KW-1185">Reference proteome</keyword>
<dbReference type="Pfam" id="PF03140">
    <property type="entry name" value="DUF247"/>
    <property type="match status" value="1"/>
</dbReference>
<dbReference type="PANTHER" id="PTHR31170">
    <property type="entry name" value="BNAC04G53230D PROTEIN"/>
    <property type="match status" value="1"/>
</dbReference>
<sequence length="149" mass="17059">MPNSFEYDQSGAVDRIPSLDKKLQKLTPINQEVCIFKLHSELLQINETSYQPCLLAMSLPPWQEWPRSYGISQTEVSEINASKNKGKQCGKTYNDFERIRSKSSGCYTDKVSLTVDEFVEMMLVDECFIAELSCMYAKKIPRNGFDPII</sequence>
<gene>
    <name evidence="1" type="ORF">CJ030_MR2G004220</name>
</gene>
<reference evidence="1 2" key="1">
    <citation type="journal article" date="2019" name="Plant Biotechnol. J.">
        <title>The red bayberry genome and genetic basis of sex determination.</title>
        <authorList>
            <person name="Jia H.M."/>
            <person name="Jia H.J."/>
            <person name="Cai Q.L."/>
            <person name="Wang Y."/>
            <person name="Zhao H.B."/>
            <person name="Yang W.F."/>
            <person name="Wang G.Y."/>
            <person name="Li Y.H."/>
            <person name="Zhan D.L."/>
            <person name="Shen Y.T."/>
            <person name="Niu Q.F."/>
            <person name="Chang L."/>
            <person name="Qiu J."/>
            <person name="Zhao L."/>
            <person name="Xie H.B."/>
            <person name="Fu W.Y."/>
            <person name="Jin J."/>
            <person name="Li X.W."/>
            <person name="Jiao Y."/>
            <person name="Zhou C.C."/>
            <person name="Tu T."/>
            <person name="Chai C.Y."/>
            <person name="Gao J.L."/>
            <person name="Fan L.J."/>
            <person name="van de Weg E."/>
            <person name="Wang J.Y."/>
            <person name="Gao Z.S."/>
        </authorList>
    </citation>
    <scope>NUCLEOTIDE SEQUENCE [LARGE SCALE GENOMIC DNA]</scope>
    <source>
        <tissue evidence="1">Leaves</tissue>
    </source>
</reference>
<evidence type="ECO:0000313" key="1">
    <source>
        <dbReference type="EMBL" id="KAB1224349.1"/>
    </source>
</evidence>
<proteinExistence type="predicted"/>
<comment type="caution">
    <text evidence="1">The sequence shown here is derived from an EMBL/GenBank/DDBJ whole genome shotgun (WGS) entry which is preliminary data.</text>
</comment>
<dbReference type="Proteomes" id="UP000516437">
    <property type="component" value="Chromosome 2"/>
</dbReference>
<accession>A0A6A1WGA6</accession>
<name>A0A6A1WGA6_9ROSI</name>
<dbReference type="AlphaFoldDB" id="A0A6A1WGA6"/>
<organism evidence="1 2">
    <name type="scientific">Morella rubra</name>
    <name type="common">Chinese bayberry</name>
    <dbReference type="NCBI Taxonomy" id="262757"/>
    <lineage>
        <taxon>Eukaryota</taxon>
        <taxon>Viridiplantae</taxon>
        <taxon>Streptophyta</taxon>
        <taxon>Embryophyta</taxon>
        <taxon>Tracheophyta</taxon>
        <taxon>Spermatophyta</taxon>
        <taxon>Magnoliopsida</taxon>
        <taxon>eudicotyledons</taxon>
        <taxon>Gunneridae</taxon>
        <taxon>Pentapetalae</taxon>
        <taxon>rosids</taxon>
        <taxon>fabids</taxon>
        <taxon>Fagales</taxon>
        <taxon>Myricaceae</taxon>
        <taxon>Morella</taxon>
    </lineage>
</organism>
<dbReference type="EMBL" id="RXIC02000020">
    <property type="protein sequence ID" value="KAB1224349.1"/>
    <property type="molecule type" value="Genomic_DNA"/>
</dbReference>
<dbReference type="PANTHER" id="PTHR31170:SF17">
    <property type="match status" value="1"/>
</dbReference>
<dbReference type="InterPro" id="IPR004158">
    <property type="entry name" value="DUF247_pln"/>
</dbReference>
<evidence type="ECO:0000313" key="2">
    <source>
        <dbReference type="Proteomes" id="UP000516437"/>
    </source>
</evidence>
<protein>
    <submittedName>
        <fullName evidence="1">Uncharacterized protein</fullName>
    </submittedName>
</protein>